<dbReference type="InterPro" id="IPR052951">
    <property type="entry name" value="Tellurite_res_ion_channel"/>
</dbReference>
<keyword evidence="7" id="KW-1185">Reference proteome</keyword>
<feature type="transmembrane region" description="Helical" evidence="5">
    <location>
        <begin position="261"/>
        <end position="284"/>
    </location>
</feature>
<evidence type="ECO:0000256" key="2">
    <source>
        <dbReference type="ARBA" id="ARBA00022692"/>
    </source>
</evidence>
<feature type="transmembrane region" description="Helical" evidence="5">
    <location>
        <begin position="296"/>
        <end position="320"/>
    </location>
</feature>
<reference evidence="6 7" key="1">
    <citation type="submission" date="2020-03" db="EMBL/GenBank/DDBJ databases">
        <title>A novel species.</title>
        <authorList>
            <person name="Gao J."/>
        </authorList>
    </citation>
    <scope>NUCLEOTIDE SEQUENCE [LARGE SCALE GENOMIC DNA]</scope>
    <source>
        <strain evidence="6 7">QMT-12</strain>
    </source>
</reference>
<evidence type="ECO:0000256" key="1">
    <source>
        <dbReference type="ARBA" id="ARBA00004141"/>
    </source>
</evidence>
<keyword evidence="4 5" id="KW-0472">Membrane</keyword>
<feature type="transmembrane region" description="Helical" evidence="5">
    <location>
        <begin position="20"/>
        <end position="40"/>
    </location>
</feature>
<evidence type="ECO:0000313" key="7">
    <source>
        <dbReference type="Proteomes" id="UP000501179"/>
    </source>
</evidence>
<evidence type="ECO:0000256" key="5">
    <source>
        <dbReference type="SAM" id="Phobius"/>
    </source>
</evidence>
<evidence type="ECO:0000313" key="6">
    <source>
        <dbReference type="EMBL" id="QIQ01534.1"/>
    </source>
</evidence>
<comment type="subcellular location">
    <subcellularLocation>
        <location evidence="1">Membrane</location>
        <topology evidence="1">Multi-pass membrane protein</topology>
    </subcellularLocation>
</comment>
<dbReference type="Gene3D" id="1.50.10.150">
    <property type="entry name" value="Voltage-dependent anion channel"/>
    <property type="match status" value="1"/>
</dbReference>
<organism evidence="6 7">
    <name type="scientific">Streptomyces liangshanensis</name>
    <dbReference type="NCBI Taxonomy" id="2717324"/>
    <lineage>
        <taxon>Bacteria</taxon>
        <taxon>Bacillati</taxon>
        <taxon>Actinomycetota</taxon>
        <taxon>Actinomycetes</taxon>
        <taxon>Kitasatosporales</taxon>
        <taxon>Streptomycetaceae</taxon>
        <taxon>Streptomyces</taxon>
    </lineage>
</organism>
<dbReference type="AlphaFoldDB" id="A0A6G9GTK1"/>
<evidence type="ECO:0000256" key="4">
    <source>
        <dbReference type="ARBA" id="ARBA00023136"/>
    </source>
</evidence>
<dbReference type="PANTHER" id="PTHR37955">
    <property type="entry name" value="TELLURITE RESISTANCE PROTEIN TEHA"/>
    <property type="match status" value="1"/>
</dbReference>
<dbReference type="Proteomes" id="UP000501179">
    <property type="component" value="Chromosome"/>
</dbReference>
<feature type="transmembrane region" description="Helical" evidence="5">
    <location>
        <begin position="91"/>
        <end position="110"/>
    </location>
</feature>
<dbReference type="GO" id="GO:0046583">
    <property type="term" value="F:monoatomic cation efflux transmembrane transporter activity"/>
    <property type="evidence" value="ECO:0007669"/>
    <property type="project" value="TreeGrafter"/>
</dbReference>
<feature type="transmembrane region" description="Helical" evidence="5">
    <location>
        <begin position="151"/>
        <end position="170"/>
    </location>
</feature>
<gene>
    <name evidence="6" type="ORF">HA039_03810</name>
</gene>
<evidence type="ECO:0000256" key="3">
    <source>
        <dbReference type="ARBA" id="ARBA00022989"/>
    </source>
</evidence>
<feature type="transmembrane region" description="Helical" evidence="5">
    <location>
        <begin position="117"/>
        <end position="139"/>
    </location>
</feature>
<dbReference type="InterPro" id="IPR004695">
    <property type="entry name" value="SLAC1/Mae1/Ssu1/TehA"/>
</dbReference>
<accession>A0A6G9GTK1</accession>
<dbReference type="InterPro" id="IPR038665">
    <property type="entry name" value="Voltage-dep_anion_channel_sf"/>
</dbReference>
<sequence length="329" mass="34608">MPTTVTCGGARALATQRIPLNFFGSSFGLAGLAGCWVTAADQGHVSHRVGDALLALAALVWLVTVVFYLRYVLTTRGAFAADLFDDVASPFASLAVITPMALASQGVAPYAPTAGKVLVDIFLVLTVLVGGWFTGQWIYGPLVLDRFHPGYFLPTVAGGFVASASAATVGQERLAQAMFGLGVACWFILGSMIMARLFFRPPLPPLLMPTLAIEVAPPTVGSVAYFALDGNRLDIVAAGLAGYALVMVGAQVRLLPAFLRLSFAASTWSFVFSWAAVVTTTLHWNELGRPDGHTVYTYLLLAAITAFVGGIAARTVLALVRGQLLPKGA</sequence>
<protein>
    <submittedName>
        <fullName evidence="6">TDT family transporter</fullName>
    </submittedName>
</protein>
<feature type="transmembrane region" description="Helical" evidence="5">
    <location>
        <begin position="235"/>
        <end position="254"/>
    </location>
</feature>
<feature type="transmembrane region" description="Helical" evidence="5">
    <location>
        <begin position="177"/>
        <end position="199"/>
    </location>
</feature>
<dbReference type="KEGG" id="slia:HA039_03810"/>
<dbReference type="PANTHER" id="PTHR37955:SF1">
    <property type="entry name" value="DEP DOMAIN-CONTAINING PROTEIN"/>
    <property type="match status" value="1"/>
</dbReference>
<proteinExistence type="predicted"/>
<feature type="transmembrane region" description="Helical" evidence="5">
    <location>
        <begin position="52"/>
        <end position="71"/>
    </location>
</feature>
<dbReference type="EMBL" id="CP050177">
    <property type="protein sequence ID" value="QIQ01534.1"/>
    <property type="molecule type" value="Genomic_DNA"/>
</dbReference>
<dbReference type="GO" id="GO:0005886">
    <property type="term" value="C:plasma membrane"/>
    <property type="evidence" value="ECO:0007669"/>
    <property type="project" value="TreeGrafter"/>
</dbReference>
<keyword evidence="2 5" id="KW-0812">Transmembrane</keyword>
<dbReference type="Pfam" id="PF03595">
    <property type="entry name" value="SLAC1"/>
    <property type="match status" value="1"/>
</dbReference>
<keyword evidence="3 5" id="KW-1133">Transmembrane helix</keyword>
<name>A0A6G9GTK1_9ACTN</name>